<proteinExistence type="predicted"/>
<feature type="transmembrane region" description="Helical" evidence="2">
    <location>
        <begin position="70"/>
        <end position="87"/>
    </location>
</feature>
<dbReference type="Proteomes" id="UP000313066">
    <property type="component" value="Unassembled WGS sequence"/>
</dbReference>
<organism evidence="3 4">
    <name type="scientific">Microbispora catharanthi</name>
    <dbReference type="NCBI Taxonomy" id="1712871"/>
    <lineage>
        <taxon>Bacteria</taxon>
        <taxon>Bacillati</taxon>
        <taxon>Actinomycetota</taxon>
        <taxon>Actinomycetes</taxon>
        <taxon>Streptosporangiales</taxon>
        <taxon>Streptosporangiaceae</taxon>
        <taxon>Microbispora</taxon>
    </lineage>
</organism>
<keyword evidence="2" id="KW-0812">Transmembrane</keyword>
<gene>
    <name evidence="3" type="ORF">FH610_023720</name>
</gene>
<dbReference type="Pfam" id="PF06197">
    <property type="entry name" value="DUF998"/>
    <property type="match status" value="1"/>
</dbReference>
<sequence>MGMVLGYLLVATGAAAMLALHLVAGLDPLTDMISEYVFAPHGWLLPVSLTSLALGSAVLAVRLARLDRRAALLVGVWGVCLLLVAGFPTDRPGLSLSLSGGIHRYAAFAAFVSLPLAGLLVARVTRSRPVRVLCAVALGSLLLVVLPYAFRMLHLDPGTVPAGLTQRLTVVSEVAALVAMSVSAARSAAAALVGEGAGPDLVSVTHSGLARLRVDPQDGHHIAGASRLAEVDGHLVLAGPVDHVGQGVPGQGDADRARRLVGLDVVEAQRRLLAATGDEGDRAVVGRQRPRAVVGHDLRWDGTGQFGAGVVVDGQPHGVRGGVPLQEDGRAVPAEAGEPARLRDRAGHARPRDVEQAASRIAVVVGVGEGQAAAVLGHVQPDRVHADAARQRRLRHHVDPAVELAHDQAMV</sequence>
<accession>A0A5N6BPB3</accession>
<feature type="transmembrane region" description="Helical" evidence="2">
    <location>
        <begin position="102"/>
        <end position="122"/>
    </location>
</feature>
<evidence type="ECO:0000256" key="1">
    <source>
        <dbReference type="SAM" id="MobiDB-lite"/>
    </source>
</evidence>
<comment type="caution">
    <text evidence="3">The sequence shown here is derived from an EMBL/GenBank/DDBJ whole genome shotgun (WGS) entry which is preliminary data.</text>
</comment>
<feature type="transmembrane region" description="Helical" evidence="2">
    <location>
        <begin position="129"/>
        <end position="150"/>
    </location>
</feature>
<dbReference type="InterPro" id="IPR009339">
    <property type="entry name" value="DUF998"/>
</dbReference>
<feature type="transmembrane region" description="Helical" evidence="2">
    <location>
        <begin position="41"/>
        <end position="63"/>
    </location>
</feature>
<evidence type="ECO:0000313" key="4">
    <source>
        <dbReference type="Proteomes" id="UP000313066"/>
    </source>
</evidence>
<keyword evidence="2" id="KW-0472">Membrane</keyword>
<evidence type="ECO:0000256" key="2">
    <source>
        <dbReference type="SAM" id="Phobius"/>
    </source>
</evidence>
<keyword evidence="2" id="KW-1133">Transmembrane helix</keyword>
<keyword evidence="4" id="KW-1185">Reference proteome</keyword>
<feature type="region of interest" description="Disordered" evidence="1">
    <location>
        <begin position="331"/>
        <end position="354"/>
    </location>
</feature>
<name>A0A5N6BPB3_9ACTN</name>
<protein>
    <submittedName>
        <fullName evidence="3">DUF998 domain-containing protein</fullName>
    </submittedName>
</protein>
<reference evidence="3 4" key="1">
    <citation type="submission" date="2019-10" db="EMBL/GenBank/DDBJ databases">
        <title>Nonomuraea sp. nov., isolated from Phyllanthus amarus.</title>
        <authorList>
            <person name="Klykleung N."/>
            <person name="Tanasupawat S."/>
        </authorList>
    </citation>
    <scope>NUCLEOTIDE SEQUENCE [LARGE SCALE GENOMIC DNA]</scope>
    <source>
        <strain evidence="3 4">CR1-09</strain>
    </source>
</reference>
<evidence type="ECO:0000313" key="3">
    <source>
        <dbReference type="EMBL" id="KAB8182446.1"/>
    </source>
</evidence>
<dbReference type="AlphaFoldDB" id="A0A5N6BPB3"/>
<feature type="compositionally biased region" description="Basic and acidic residues" evidence="1">
    <location>
        <begin position="338"/>
        <end position="354"/>
    </location>
</feature>
<dbReference type="EMBL" id="VDMA02000013">
    <property type="protein sequence ID" value="KAB8182446.1"/>
    <property type="molecule type" value="Genomic_DNA"/>
</dbReference>